<dbReference type="PANTHER" id="PTHR34133">
    <property type="entry name" value="OS07G0633000 PROTEIN"/>
    <property type="match status" value="1"/>
</dbReference>
<dbReference type="AlphaFoldDB" id="A0A8J7JDE6"/>
<protein>
    <submittedName>
        <fullName evidence="1">DUF1997 domain-containing protein</fullName>
    </submittedName>
</protein>
<organism evidence="1 2">
    <name type="scientific">Lusitaniella coriacea LEGE 07157</name>
    <dbReference type="NCBI Taxonomy" id="945747"/>
    <lineage>
        <taxon>Bacteria</taxon>
        <taxon>Bacillati</taxon>
        <taxon>Cyanobacteriota</taxon>
        <taxon>Cyanophyceae</taxon>
        <taxon>Spirulinales</taxon>
        <taxon>Lusitaniellaceae</taxon>
        <taxon>Lusitaniella</taxon>
    </lineage>
</organism>
<keyword evidence="2" id="KW-1185">Reference proteome</keyword>
<evidence type="ECO:0000313" key="1">
    <source>
        <dbReference type="EMBL" id="MBE9118225.1"/>
    </source>
</evidence>
<accession>A0A8J7JDE6</accession>
<dbReference type="RefSeq" id="WP_194031315.1">
    <property type="nucleotide sequence ID" value="NZ_JADEWZ010000041.1"/>
</dbReference>
<sequence length="193" mass="22387">MQNLRFTASESLEIAVEEQNIPIQHYLRQPERLVRAIADPKLMESLPENRYRLKMRPLNFMNLYRFQPTVILKVWTTNDGTMRLQSESCEIRGIDYINQRFSLAVTGKLAPTEYKGKTYLKGRSDVTVTVDIPPILWLTPTPILEVTGNSLLKSVLLRIKQRILSHLLKDYRQWSDSSTHKKSSTQLSNVRTV</sequence>
<dbReference type="Proteomes" id="UP000654482">
    <property type="component" value="Unassembled WGS sequence"/>
</dbReference>
<dbReference type="PANTHER" id="PTHR34133:SF8">
    <property type="entry name" value="OS07G0633000 PROTEIN"/>
    <property type="match status" value="1"/>
</dbReference>
<reference evidence="1" key="1">
    <citation type="submission" date="2020-10" db="EMBL/GenBank/DDBJ databases">
        <authorList>
            <person name="Castelo-Branco R."/>
            <person name="Eusebio N."/>
            <person name="Adriana R."/>
            <person name="Vieira A."/>
            <person name="Brugerolle De Fraissinette N."/>
            <person name="Rezende De Castro R."/>
            <person name="Schneider M.P."/>
            <person name="Vasconcelos V."/>
            <person name="Leao P.N."/>
        </authorList>
    </citation>
    <scope>NUCLEOTIDE SEQUENCE</scope>
    <source>
        <strain evidence="1">LEGE 07157</strain>
    </source>
</reference>
<evidence type="ECO:0000313" key="2">
    <source>
        <dbReference type="Proteomes" id="UP000654482"/>
    </source>
</evidence>
<proteinExistence type="predicted"/>
<name>A0A8J7JDE6_9CYAN</name>
<dbReference type="EMBL" id="JADEWZ010000041">
    <property type="protein sequence ID" value="MBE9118225.1"/>
    <property type="molecule type" value="Genomic_DNA"/>
</dbReference>
<comment type="caution">
    <text evidence="1">The sequence shown here is derived from an EMBL/GenBank/DDBJ whole genome shotgun (WGS) entry which is preliminary data.</text>
</comment>
<dbReference type="Pfam" id="PF09366">
    <property type="entry name" value="DUF1997"/>
    <property type="match status" value="1"/>
</dbReference>
<dbReference type="InterPro" id="IPR018971">
    <property type="entry name" value="DUF1997"/>
</dbReference>
<gene>
    <name evidence="1" type="ORF">IQ249_20225</name>
</gene>